<sequence length="93" mass="10570">MAQATARSLWALLYVFINIVPVIQMFSFILRFVLDKVLNIRRTKDLRQITVKFVILAVQLLSVHVCLLFILGFIVFPIVQLAVGIAVKLVTND</sequence>
<keyword evidence="3" id="KW-1185">Reference proteome</keyword>
<evidence type="ECO:0000313" key="2">
    <source>
        <dbReference type="EMBL" id="EFN76363.1"/>
    </source>
</evidence>
<dbReference type="InParanoid" id="E2C6Q1"/>
<proteinExistence type="predicted"/>
<dbReference type="STRING" id="610380.E2C6Q1"/>
<accession>E2C6Q1</accession>
<name>E2C6Q1_HARSA</name>
<gene>
    <name evidence="2" type="ORF">EAI_02836</name>
</gene>
<dbReference type="OMA" id="WALLYVF"/>
<feature type="transmembrane region" description="Helical" evidence="1">
    <location>
        <begin position="12"/>
        <end position="34"/>
    </location>
</feature>
<dbReference type="EMBL" id="GL453161">
    <property type="protein sequence ID" value="EFN76363.1"/>
    <property type="molecule type" value="Genomic_DNA"/>
</dbReference>
<dbReference type="OrthoDB" id="6779810at2759"/>
<keyword evidence="1" id="KW-0472">Membrane</keyword>
<protein>
    <submittedName>
        <fullName evidence="2">Uncharacterized protein</fullName>
    </submittedName>
</protein>
<dbReference type="AlphaFoldDB" id="E2C6Q1"/>
<reference evidence="2 3" key="1">
    <citation type="journal article" date="2010" name="Science">
        <title>Genomic comparison of the ants Camponotus floridanus and Harpegnathos saltator.</title>
        <authorList>
            <person name="Bonasio R."/>
            <person name="Zhang G."/>
            <person name="Ye C."/>
            <person name="Mutti N.S."/>
            <person name="Fang X."/>
            <person name="Qin N."/>
            <person name="Donahue G."/>
            <person name="Yang P."/>
            <person name="Li Q."/>
            <person name="Li C."/>
            <person name="Zhang P."/>
            <person name="Huang Z."/>
            <person name="Berger S.L."/>
            <person name="Reinberg D."/>
            <person name="Wang J."/>
            <person name="Liebig J."/>
        </authorList>
    </citation>
    <scope>NUCLEOTIDE SEQUENCE [LARGE SCALE GENOMIC DNA]</scope>
    <source>
        <strain evidence="2 3">R22 G/1</strain>
    </source>
</reference>
<feature type="transmembrane region" description="Helical" evidence="1">
    <location>
        <begin position="54"/>
        <end position="87"/>
    </location>
</feature>
<keyword evidence="1" id="KW-0812">Transmembrane</keyword>
<evidence type="ECO:0000256" key="1">
    <source>
        <dbReference type="SAM" id="Phobius"/>
    </source>
</evidence>
<dbReference type="Proteomes" id="UP000008237">
    <property type="component" value="Unassembled WGS sequence"/>
</dbReference>
<evidence type="ECO:0000313" key="3">
    <source>
        <dbReference type="Proteomes" id="UP000008237"/>
    </source>
</evidence>
<keyword evidence="1" id="KW-1133">Transmembrane helix</keyword>
<organism evidence="3">
    <name type="scientific">Harpegnathos saltator</name>
    <name type="common">Jerdon's jumping ant</name>
    <dbReference type="NCBI Taxonomy" id="610380"/>
    <lineage>
        <taxon>Eukaryota</taxon>
        <taxon>Metazoa</taxon>
        <taxon>Ecdysozoa</taxon>
        <taxon>Arthropoda</taxon>
        <taxon>Hexapoda</taxon>
        <taxon>Insecta</taxon>
        <taxon>Pterygota</taxon>
        <taxon>Neoptera</taxon>
        <taxon>Endopterygota</taxon>
        <taxon>Hymenoptera</taxon>
        <taxon>Apocrita</taxon>
        <taxon>Aculeata</taxon>
        <taxon>Formicoidea</taxon>
        <taxon>Formicidae</taxon>
        <taxon>Ponerinae</taxon>
        <taxon>Ponerini</taxon>
        <taxon>Harpegnathos</taxon>
    </lineage>
</organism>